<evidence type="ECO:0000313" key="2">
    <source>
        <dbReference type="Proteomes" id="UP000199150"/>
    </source>
</evidence>
<sequence>MATQIKTSNQSEIGSKVARFIEMQTAVFDGYRTLYEWVRRSLAGANDQTSYEVAKRIFKDVSAFTGQFDEFDVAFWNYLSDIDNAREKVDHIVAKHGYSDHKEYFFSKIETCVSTLNEVITELNASGIVLNIFDSNESILDSGASFLENLEDSLEALFDIAEELIEIDVTELQVGELSELLQTLPPQRPAPLEVVATKHAFKRKVPARFQSRVSNASITDAASALGEVLTDTLEELNRSNCDKRVLKAFEKCVNEISKESTTFSPIRFGVYVGVAESFKDAISEEFGAFLSRQVVSAILQCEIFLRNFEAWQQYAESAEIEQIKDSTEILEVFYGLLEVPLFDHDILELLDELKADKRDLGNSSKLDYGIFQGISNVISEVCRQGLRYISSVPRKAASLFGEIAKDGMKSTIGILALSWLINNSATIIAFSEKYAFLYWIKPIIDFVMKLSAQ</sequence>
<name>A0A1G4SPD8_9CAUL</name>
<accession>A0A1G4SPD8</accession>
<keyword evidence="2" id="KW-1185">Reference proteome</keyword>
<dbReference type="AlphaFoldDB" id="A0A1G4SPD8"/>
<protein>
    <submittedName>
        <fullName evidence="1">Uncharacterized protein</fullName>
    </submittedName>
</protein>
<proteinExistence type="predicted"/>
<gene>
    <name evidence="1" type="ORF">SAMN02927928_2777</name>
</gene>
<dbReference type="EMBL" id="FMTS01000005">
    <property type="protein sequence ID" value="SCW70817.1"/>
    <property type="molecule type" value="Genomic_DNA"/>
</dbReference>
<dbReference type="OrthoDB" id="8478307at2"/>
<dbReference type="RefSeq" id="WP_090649130.1">
    <property type="nucleotide sequence ID" value="NZ_CBCRYE010000003.1"/>
</dbReference>
<organism evidence="1 2">
    <name type="scientific">Asticcacaulis taihuensis</name>
    <dbReference type="NCBI Taxonomy" id="260084"/>
    <lineage>
        <taxon>Bacteria</taxon>
        <taxon>Pseudomonadati</taxon>
        <taxon>Pseudomonadota</taxon>
        <taxon>Alphaproteobacteria</taxon>
        <taxon>Caulobacterales</taxon>
        <taxon>Caulobacteraceae</taxon>
        <taxon>Asticcacaulis</taxon>
    </lineage>
</organism>
<evidence type="ECO:0000313" key="1">
    <source>
        <dbReference type="EMBL" id="SCW70817.1"/>
    </source>
</evidence>
<dbReference type="STRING" id="260084.SAMN02927928_2777"/>
<dbReference type="Proteomes" id="UP000199150">
    <property type="component" value="Unassembled WGS sequence"/>
</dbReference>
<reference evidence="2" key="1">
    <citation type="submission" date="2016-10" db="EMBL/GenBank/DDBJ databases">
        <authorList>
            <person name="Varghese N."/>
            <person name="Submissions S."/>
        </authorList>
    </citation>
    <scope>NUCLEOTIDE SEQUENCE [LARGE SCALE GENOMIC DNA]</scope>
    <source>
        <strain evidence="2">CGMCC 1.3431</strain>
    </source>
</reference>